<dbReference type="InterPro" id="IPR002202">
    <property type="entry name" value="HMG_CoA_Rdtase"/>
</dbReference>
<accession>A0A7J3XYR8</accession>
<dbReference type="InterPro" id="IPR023076">
    <property type="entry name" value="HMG_CoA_Rdtase_CS"/>
</dbReference>
<dbReference type="GO" id="GO:0015936">
    <property type="term" value="P:coenzyme A metabolic process"/>
    <property type="evidence" value="ECO:0007669"/>
    <property type="project" value="InterPro"/>
</dbReference>
<comment type="caution">
    <text evidence="4">The sequence shown here is derived from an EMBL/GenBank/DDBJ whole genome shotgun (WGS) entry which is preliminary data.</text>
</comment>
<evidence type="ECO:0000256" key="2">
    <source>
        <dbReference type="ARBA" id="ARBA00023002"/>
    </source>
</evidence>
<dbReference type="GO" id="GO:0004420">
    <property type="term" value="F:hydroxymethylglutaryl-CoA reductase (NADPH) activity"/>
    <property type="evidence" value="ECO:0007669"/>
    <property type="project" value="InterPro"/>
</dbReference>
<dbReference type="InterPro" id="IPR009029">
    <property type="entry name" value="HMG_CoA_Rdtase_sub-bd_dom_sf"/>
</dbReference>
<sequence length="428" mass="46504">MFNVEKTSRIQGFYKLDMGERLKIVAEWADLTEEEVRTLSNLGGLPREIADSMIENVIGGMTYPFAVAVNFRINGRDYLVPMVIEEPSVVAAASNAAKMLREGEGIKSVAGPQEMIGQIHIVGARAPFYKAMRILEAKQELLEEAKRSASTIVSLGGGPREIDVRVVDSAMGPIIVVHIIVDVLDAMGANTINTIVESIAPRIEELTGGEARLRIISNYATRRIVRAWARTRPENVGGKEIAERIVEASIIAEADPYRAVTHNKGIMNGIIAVALATAQDHRAIEAGAHAYAARTGVYKPLSRWEIDEEGNLVGSLEIPLQVGTVGGTIRVHPTARIALKILGVKTAKELSEVMAAVGLAQNLAALRALVSEGIQKGHMRLHARNLAITAGARGDLVDKIAERMIRDGKISYEYARQLLEAYLRGEKI</sequence>
<dbReference type="PROSITE" id="PS01192">
    <property type="entry name" value="HMG_COA_REDUCTASE_3"/>
    <property type="match status" value="1"/>
</dbReference>
<dbReference type="Pfam" id="PF00368">
    <property type="entry name" value="HMG-CoA_red"/>
    <property type="match status" value="1"/>
</dbReference>
<dbReference type="InterPro" id="IPR009023">
    <property type="entry name" value="HMG_CoA_Rdtase_NAD(P)-bd_sf"/>
</dbReference>
<dbReference type="EMBL" id="DRYK01000035">
    <property type="protein sequence ID" value="HHP67705.1"/>
    <property type="molecule type" value="Genomic_DNA"/>
</dbReference>
<dbReference type="Gene3D" id="3.90.770.10">
    <property type="entry name" value="3-hydroxy-3-methylglutaryl-coenzyme A Reductase, Chain A, domain 2"/>
    <property type="match status" value="2"/>
</dbReference>
<dbReference type="InterPro" id="IPR023074">
    <property type="entry name" value="HMG_CoA_Rdtase_cat_sf"/>
</dbReference>
<dbReference type="AlphaFoldDB" id="A0A7J3XYR8"/>
<dbReference type="SUPFAM" id="SSF55035">
    <property type="entry name" value="NAD-binding domain of HMG-CoA reductase"/>
    <property type="match status" value="1"/>
</dbReference>
<dbReference type="PANTHER" id="PTHR10572:SF24">
    <property type="entry name" value="3-HYDROXY-3-METHYLGLUTARYL-COENZYME A REDUCTASE"/>
    <property type="match status" value="1"/>
</dbReference>
<gene>
    <name evidence="4" type="ORF">ENM60_02775</name>
</gene>
<dbReference type="PANTHER" id="PTHR10572">
    <property type="entry name" value="3-HYDROXY-3-METHYLGLUTARYL-COENZYME A REDUCTASE"/>
    <property type="match status" value="1"/>
</dbReference>
<reference evidence="4" key="1">
    <citation type="journal article" date="2020" name="mSystems">
        <title>Genome- and Community-Level Interaction Insights into Carbon Utilization and Element Cycling Functions of Hydrothermarchaeota in Hydrothermal Sediment.</title>
        <authorList>
            <person name="Zhou Z."/>
            <person name="Liu Y."/>
            <person name="Xu W."/>
            <person name="Pan J."/>
            <person name="Luo Z.H."/>
            <person name="Li M."/>
        </authorList>
    </citation>
    <scope>NUCLEOTIDE SEQUENCE [LARGE SCALE GENOMIC DNA]</scope>
    <source>
        <strain evidence="4">SpSt-110</strain>
    </source>
</reference>
<dbReference type="CDD" id="cd00644">
    <property type="entry name" value="HMG-CoA_reductase_classII"/>
    <property type="match status" value="1"/>
</dbReference>
<name>A0A7J3XYR8_9CREN</name>
<dbReference type="SUPFAM" id="SSF56542">
    <property type="entry name" value="Substrate-binding domain of HMG-CoA reductase"/>
    <property type="match status" value="1"/>
</dbReference>
<proteinExistence type="inferred from homology"/>
<evidence type="ECO:0000313" key="4">
    <source>
        <dbReference type="EMBL" id="HHP67705.1"/>
    </source>
</evidence>
<dbReference type="PROSITE" id="PS50065">
    <property type="entry name" value="HMG_COA_REDUCTASE_4"/>
    <property type="match status" value="1"/>
</dbReference>
<dbReference type="PRINTS" id="PR00071">
    <property type="entry name" value="HMGCOARDTASE"/>
</dbReference>
<protein>
    <recommendedName>
        <fullName evidence="3">3-hydroxy-3-methylglutaryl coenzyme A reductase</fullName>
        <shortName evidence="3">HMG-CoA reductase</shortName>
    </recommendedName>
</protein>
<dbReference type="NCBIfam" id="TIGR00532">
    <property type="entry name" value="HMG_CoA_R_NAD"/>
    <property type="match status" value="1"/>
</dbReference>
<organism evidence="4">
    <name type="scientific">Thermogladius calderae</name>
    <dbReference type="NCBI Taxonomy" id="1200300"/>
    <lineage>
        <taxon>Archaea</taxon>
        <taxon>Thermoproteota</taxon>
        <taxon>Thermoprotei</taxon>
        <taxon>Desulfurococcales</taxon>
        <taxon>Desulfurococcaceae</taxon>
        <taxon>Thermogladius</taxon>
    </lineage>
</organism>
<dbReference type="Gene3D" id="1.10.8.660">
    <property type="match status" value="1"/>
</dbReference>
<keyword evidence="2 3" id="KW-0560">Oxidoreductase</keyword>
<evidence type="ECO:0000256" key="3">
    <source>
        <dbReference type="RuleBase" id="RU361219"/>
    </source>
</evidence>
<evidence type="ECO:0000256" key="1">
    <source>
        <dbReference type="ARBA" id="ARBA00007661"/>
    </source>
</evidence>
<comment type="similarity">
    <text evidence="1 3">Belongs to the HMG-CoA reductase family.</text>
</comment>
<dbReference type="InterPro" id="IPR004553">
    <property type="entry name" value="HMG_CoA_Rdtase_bac-typ"/>
</dbReference>